<dbReference type="Proteomes" id="UP001361570">
    <property type="component" value="Unassembled WGS sequence"/>
</dbReference>
<name>A0ABU8DQB4_9ACTN</name>
<dbReference type="EMBL" id="JBAPLU010000003">
    <property type="protein sequence ID" value="MEI4271030.1"/>
    <property type="molecule type" value="Genomic_DNA"/>
</dbReference>
<feature type="transmembrane region" description="Helical" evidence="2">
    <location>
        <begin position="178"/>
        <end position="197"/>
    </location>
</feature>
<keyword evidence="2" id="KW-1133">Transmembrane helix</keyword>
<dbReference type="PANTHER" id="PTHR39419:SF1">
    <property type="entry name" value="SLL0814 PROTEIN"/>
    <property type="match status" value="1"/>
</dbReference>
<feature type="transmembrane region" description="Helical" evidence="2">
    <location>
        <begin position="134"/>
        <end position="158"/>
    </location>
</feature>
<evidence type="ECO:0000313" key="3">
    <source>
        <dbReference type="EMBL" id="MEI4271030.1"/>
    </source>
</evidence>
<feature type="transmembrane region" description="Helical" evidence="2">
    <location>
        <begin position="67"/>
        <end position="88"/>
    </location>
</feature>
<reference evidence="3 4" key="1">
    <citation type="submission" date="2024-03" db="EMBL/GenBank/DDBJ databases">
        <title>Draft genome sequence of Klenkia sp. LSe6-5.</title>
        <authorList>
            <person name="Duangmal K."/>
            <person name="Chantavorakit T."/>
        </authorList>
    </citation>
    <scope>NUCLEOTIDE SEQUENCE [LARGE SCALE GENOMIC DNA]</scope>
    <source>
        <strain evidence="3 4">LSe6-5</strain>
    </source>
</reference>
<accession>A0ABU8DQB4</accession>
<evidence type="ECO:0000256" key="1">
    <source>
        <dbReference type="SAM" id="MobiDB-lite"/>
    </source>
</evidence>
<dbReference type="InterPro" id="IPR007354">
    <property type="entry name" value="CruF-like"/>
</dbReference>
<evidence type="ECO:0000313" key="4">
    <source>
        <dbReference type="Proteomes" id="UP001361570"/>
    </source>
</evidence>
<dbReference type="Pfam" id="PF04240">
    <property type="entry name" value="Caroten_synth"/>
    <property type="match status" value="1"/>
</dbReference>
<proteinExistence type="predicted"/>
<dbReference type="RefSeq" id="WP_336403172.1">
    <property type="nucleotide sequence ID" value="NZ_JBAPLU010000003.1"/>
</dbReference>
<feature type="region of interest" description="Disordered" evidence="1">
    <location>
        <begin position="256"/>
        <end position="280"/>
    </location>
</feature>
<keyword evidence="4" id="KW-1185">Reference proteome</keyword>
<feature type="transmembrane region" description="Helical" evidence="2">
    <location>
        <begin position="36"/>
        <end position="55"/>
    </location>
</feature>
<dbReference type="PANTHER" id="PTHR39419">
    <property type="entry name" value="SLL0814 PROTEIN"/>
    <property type="match status" value="1"/>
</dbReference>
<gene>
    <name evidence="3" type="ORF">TEK04_04785</name>
</gene>
<feature type="transmembrane region" description="Helical" evidence="2">
    <location>
        <begin position="232"/>
        <end position="249"/>
    </location>
</feature>
<feature type="transmembrane region" description="Helical" evidence="2">
    <location>
        <begin position="100"/>
        <end position="122"/>
    </location>
</feature>
<protein>
    <submittedName>
        <fullName evidence="3">Carotenoid biosynthesis protein</fullName>
    </submittedName>
</protein>
<organism evidence="3 4">
    <name type="scientific">Klenkia sesuvii</name>
    <dbReference type="NCBI Taxonomy" id="3103137"/>
    <lineage>
        <taxon>Bacteria</taxon>
        <taxon>Bacillati</taxon>
        <taxon>Actinomycetota</taxon>
        <taxon>Actinomycetes</taxon>
        <taxon>Geodermatophilales</taxon>
        <taxon>Geodermatophilaceae</taxon>
        <taxon>Klenkia</taxon>
    </lineage>
</organism>
<sequence length="280" mass="28772">MSSIPSAAARVPWALTAALLGTAIAYPLVDGGARDAVSWTIVLLGSALTVLHAGLSRGWRTGATVAGLTVLASVVFESVGLATGFPYGSYTYSDTLGPTLLGVPFLVPLAWLMMVWPSWLLAARLVPGPRAGRVAVAASVFAAWDVVLDPQLVQAGYWTWAHPSPGLPGIDTVPLTNLAGWLLAGVVLMTALDLLVAGQPAALDDHAPLVALAWMVLGGALAHAVWLDLPGSAVWGVVVSAPVLVALALHHRRQVPPTSTPAARGPSHDAQDPLQPGSGS</sequence>
<evidence type="ECO:0000256" key="2">
    <source>
        <dbReference type="SAM" id="Phobius"/>
    </source>
</evidence>
<keyword evidence="2" id="KW-0472">Membrane</keyword>
<feature type="transmembrane region" description="Helical" evidence="2">
    <location>
        <begin position="209"/>
        <end position="226"/>
    </location>
</feature>
<keyword evidence="2" id="KW-0812">Transmembrane</keyword>
<comment type="caution">
    <text evidence="3">The sequence shown here is derived from an EMBL/GenBank/DDBJ whole genome shotgun (WGS) entry which is preliminary data.</text>
</comment>